<feature type="non-terminal residue" evidence="9">
    <location>
        <position position="1"/>
    </location>
</feature>
<dbReference type="InterPro" id="IPR013144">
    <property type="entry name" value="CRA_dom"/>
</dbReference>
<dbReference type="GO" id="GO:0005634">
    <property type="term" value="C:nucleus"/>
    <property type="evidence" value="ECO:0007669"/>
    <property type="project" value="TreeGrafter"/>
</dbReference>
<name>A0A023EUH9_AEDAL</name>
<feature type="domain" description="RING-Gid-type" evidence="8">
    <location>
        <begin position="385"/>
        <end position="426"/>
    </location>
</feature>
<dbReference type="PROSITE" id="PS50897">
    <property type="entry name" value="CTLH"/>
    <property type="match status" value="1"/>
</dbReference>
<proteinExistence type="evidence at transcript level"/>
<dbReference type="SMART" id="SM00668">
    <property type="entry name" value="CTLH"/>
    <property type="match status" value="1"/>
</dbReference>
<dbReference type="Pfam" id="PF10607">
    <property type="entry name" value="CTLH"/>
    <property type="match status" value="1"/>
</dbReference>
<dbReference type="VEuPathDB" id="VectorBase:AALF024585"/>
<keyword evidence="3" id="KW-0479">Metal-binding</keyword>
<accession>A0A023EUH9</accession>
<dbReference type="InterPro" id="IPR006594">
    <property type="entry name" value="LisH"/>
</dbReference>
<dbReference type="InterPro" id="IPR024964">
    <property type="entry name" value="CTLH/CRA"/>
</dbReference>
<dbReference type="SUPFAM" id="SSF57850">
    <property type="entry name" value="RING/U-box"/>
    <property type="match status" value="1"/>
</dbReference>
<dbReference type="GO" id="GO:0034657">
    <property type="term" value="C:GID complex"/>
    <property type="evidence" value="ECO:0007669"/>
    <property type="project" value="TreeGrafter"/>
</dbReference>
<feature type="zinc finger region" description="RING-Gid-type" evidence="6">
    <location>
        <begin position="385"/>
        <end position="426"/>
    </location>
</feature>
<keyword evidence="9" id="KW-0436">Ligase</keyword>
<reference evidence="9" key="1">
    <citation type="journal article" date="2014" name="PLoS Negl. Trop. Dis.">
        <title>Identification and characterization of seminal fluid proteins in the Asian tiger mosquito, Aedes albopictus.</title>
        <authorList>
            <person name="Boes K.E."/>
            <person name="Ribeiro J.M."/>
            <person name="Wong A."/>
            <person name="Harrington L.C."/>
            <person name="Wolfner M.F."/>
            <person name="Sirot L.K."/>
        </authorList>
    </citation>
    <scope>NUCLEOTIDE SEQUENCE</scope>
    <source>
        <tissue evidence="9">Reproductive organs</tissue>
    </source>
</reference>
<evidence type="ECO:0000256" key="6">
    <source>
        <dbReference type="PROSITE-ProRule" id="PRU01215"/>
    </source>
</evidence>
<dbReference type="GO" id="GO:0043161">
    <property type="term" value="P:proteasome-mediated ubiquitin-dependent protein catabolic process"/>
    <property type="evidence" value="ECO:0007669"/>
    <property type="project" value="InterPro"/>
</dbReference>
<organism evidence="9">
    <name type="scientific">Aedes albopictus</name>
    <name type="common">Asian tiger mosquito</name>
    <name type="synonym">Stegomyia albopicta</name>
    <dbReference type="NCBI Taxonomy" id="7160"/>
    <lineage>
        <taxon>Eukaryota</taxon>
        <taxon>Metazoa</taxon>
        <taxon>Ecdysozoa</taxon>
        <taxon>Arthropoda</taxon>
        <taxon>Hexapoda</taxon>
        <taxon>Insecta</taxon>
        <taxon>Pterygota</taxon>
        <taxon>Neoptera</taxon>
        <taxon>Endopterygota</taxon>
        <taxon>Diptera</taxon>
        <taxon>Nematocera</taxon>
        <taxon>Culicoidea</taxon>
        <taxon>Culicidae</taxon>
        <taxon>Culicinae</taxon>
        <taxon>Aedini</taxon>
        <taxon>Aedes</taxon>
        <taxon>Stegomyia</taxon>
    </lineage>
</organism>
<keyword evidence="2" id="KW-0963">Cytoplasm</keyword>
<evidence type="ECO:0000313" key="9">
    <source>
        <dbReference type="EMBL" id="JAC12114.1"/>
    </source>
</evidence>
<dbReference type="PANTHER" id="PTHR12170">
    <property type="entry name" value="MACROPHAGE ERYTHROBLAST ATTACHER-RELATED"/>
    <property type="match status" value="1"/>
</dbReference>
<evidence type="ECO:0000256" key="1">
    <source>
        <dbReference type="ARBA" id="ARBA00004496"/>
    </source>
</evidence>
<evidence type="ECO:0000256" key="5">
    <source>
        <dbReference type="ARBA" id="ARBA00022833"/>
    </source>
</evidence>
<evidence type="ECO:0000259" key="8">
    <source>
        <dbReference type="PROSITE" id="PS51867"/>
    </source>
</evidence>
<dbReference type="GO" id="GO:0008270">
    <property type="term" value="F:zinc ion binding"/>
    <property type="evidence" value="ECO:0007669"/>
    <property type="project" value="UniProtKB-KW"/>
</dbReference>
<keyword evidence="5" id="KW-0862">Zinc</keyword>
<dbReference type="AlphaFoldDB" id="A0A023EUH9"/>
<comment type="subcellular location">
    <subcellularLocation>
        <location evidence="1">Cytoplasm</location>
    </subcellularLocation>
</comment>
<keyword evidence="4 6" id="KW-0863">Zinc-finger</keyword>
<dbReference type="GO" id="GO:0016874">
    <property type="term" value="F:ligase activity"/>
    <property type="evidence" value="ECO:0007669"/>
    <property type="project" value="UniProtKB-KW"/>
</dbReference>
<evidence type="ECO:0000256" key="4">
    <source>
        <dbReference type="ARBA" id="ARBA00022771"/>
    </source>
</evidence>
<evidence type="ECO:0000259" key="7">
    <source>
        <dbReference type="PROSITE" id="PS50897"/>
    </source>
</evidence>
<dbReference type="SMART" id="SM00757">
    <property type="entry name" value="CRA"/>
    <property type="match status" value="1"/>
</dbReference>
<dbReference type="GO" id="GO:0005737">
    <property type="term" value="C:cytoplasm"/>
    <property type="evidence" value="ECO:0007669"/>
    <property type="project" value="UniProtKB-SubCell"/>
</dbReference>
<evidence type="ECO:0000256" key="2">
    <source>
        <dbReference type="ARBA" id="ARBA00022490"/>
    </source>
</evidence>
<evidence type="ECO:0000256" key="3">
    <source>
        <dbReference type="ARBA" id="ARBA00022723"/>
    </source>
</evidence>
<dbReference type="FunFam" id="3.30.40.10:FF:000143">
    <property type="entry name" value="Regulator of gluconeogenesis Rmd5"/>
    <property type="match status" value="1"/>
</dbReference>
<dbReference type="InterPro" id="IPR045098">
    <property type="entry name" value="Fyv10_fam"/>
</dbReference>
<dbReference type="PROSITE" id="PS51867">
    <property type="entry name" value="ZF_RING_GID"/>
    <property type="match status" value="1"/>
</dbReference>
<dbReference type="PANTHER" id="PTHR12170:SF3">
    <property type="entry name" value="GH10162P"/>
    <property type="match status" value="1"/>
</dbReference>
<dbReference type="PROSITE" id="PS50896">
    <property type="entry name" value="LISH"/>
    <property type="match status" value="1"/>
</dbReference>
<dbReference type="GO" id="GO:0061630">
    <property type="term" value="F:ubiquitin protein ligase activity"/>
    <property type="evidence" value="ECO:0007669"/>
    <property type="project" value="InterPro"/>
</dbReference>
<dbReference type="InterPro" id="IPR044063">
    <property type="entry name" value="ZF_RING_GID"/>
</dbReference>
<dbReference type="VEuPathDB" id="VectorBase:AALFPA_054034"/>
<dbReference type="VEuPathDB" id="VectorBase:AALC636_023493"/>
<dbReference type="InterPro" id="IPR006595">
    <property type="entry name" value="CTLH_C"/>
</dbReference>
<sequence length="440" mass="50044">NDVTAYQLHRWIIVGALLSQNRTGKNRVETIFRIEIDFNRQFVPTAPDTGDLARHHDLFEIEQRRQGSAARVHNHRQWRVFVDAEQRAGILEEVPADEQLTPGQIEVLHDAITKTKDKLQRLTTEHRDLHGTVSKVGKAIDRNFVADFTATSRNDVFQTERNVTLLNKVMAQHFYRQGMDDVAHALIKESGLPAEEITPEPYAELHRIWEAIHNHNLSPALEWAARYSNKLDARNSSLEFKLHRLAFMQILNGGINAQTEAITYARTNFSKFVKRYEKEIQILMGTLIYLPIGIQNSPYKYLTAPEMWIEAADVFLKDACSLLGINKDSPLSVIVNAGCTALPALLNLKQVMMSRQVTGIWSGRDELPIEIDLDPENRFHSIFACPILRQQSSDDNPPMKLICGHVISRDALSKLSNGPILKCPYCPMEQCPSEAKLIYF</sequence>
<protein>
    <submittedName>
        <fullName evidence="9">Putative e3 ubiquitin ligase</fullName>
    </submittedName>
</protein>
<dbReference type="SMART" id="SM00667">
    <property type="entry name" value="LisH"/>
    <property type="match status" value="1"/>
</dbReference>
<feature type="domain" description="CTLH" evidence="7">
    <location>
        <begin position="201"/>
        <end position="258"/>
    </location>
</feature>
<dbReference type="EMBL" id="GAPW01001484">
    <property type="protein sequence ID" value="JAC12114.1"/>
    <property type="molecule type" value="mRNA"/>
</dbReference>